<dbReference type="STRING" id="1447872.A0A1J9QPL8"/>
<dbReference type="NCBIfam" id="TIGR00654">
    <property type="entry name" value="PhzF_family"/>
    <property type="match status" value="1"/>
</dbReference>
<dbReference type="SUPFAM" id="SSF54506">
    <property type="entry name" value="Diaminopimelate epimerase-like"/>
    <property type="match status" value="1"/>
</dbReference>
<accession>A0A1J9QPL8</accession>
<proteinExistence type="predicted"/>
<dbReference type="GO" id="GO:0005737">
    <property type="term" value="C:cytoplasm"/>
    <property type="evidence" value="ECO:0007669"/>
    <property type="project" value="TreeGrafter"/>
</dbReference>
<dbReference type="VEuPathDB" id="FungiDB:AJ78_01829"/>
<keyword evidence="3" id="KW-1185">Reference proteome</keyword>
<feature type="active site" evidence="1">
    <location>
        <position position="50"/>
    </location>
</feature>
<protein>
    <recommendedName>
        <fullName evidence="4">Phenazine biosynthesis protein</fullName>
    </recommendedName>
</protein>
<dbReference type="PANTHER" id="PTHR13774:SF32">
    <property type="entry name" value="ANTISENSE-ENHANCING SEQUENCE 1"/>
    <property type="match status" value="1"/>
</dbReference>
<dbReference type="Gene3D" id="3.10.310.10">
    <property type="entry name" value="Diaminopimelate Epimerase, Chain A, domain 1"/>
    <property type="match status" value="2"/>
</dbReference>
<dbReference type="OrthoDB" id="75169at2759"/>
<evidence type="ECO:0008006" key="4">
    <source>
        <dbReference type="Google" id="ProtNLM"/>
    </source>
</evidence>
<dbReference type="PIRSF" id="PIRSF016184">
    <property type="entry name" value="PhzC_PhzF"/>
    <property type="match status" value="1"/>
</dbReference>
<dbReference type="EMBL" id="LGRN01000045">
    <property type="protein sequence ID" value="OJD18111.1"/>
    <property type="molecule type" value="Genomic_DNA"/>
</dbReference>
<sequence length="337" mass="35716">MAQSLHFVTLDVFTTSPFAGNPLAVVFLSDNTPITQNQKQAIAREFNFSETIFIHPTRGAQKPRTIDIFTTGAEIPFAGHPTIGATSWLLLHSKPGQNSAHDDKAPPPAITTKAGDIPISISTEDPNMVSALIPHNVHIHSTRFSLADLLKLHPSVEPYLDASAHRDGFPIVSVVKGMTAAHVRLPSLEALAAATTASGASSFPAISTEAGGYFDPGWDVGIPLHVYFYVKDVYDEARKTNVIRSRMFFDATEDPATGSAASGLVSYLTLTGQGGGGSGSGSEKETLFHVVQGVEMGRRSDIGLKVLLKEGGNEIDKIQLSGSAVKVSEGDILVGAE</sequence>
<evidence type="ECO:0000256" key="1">
    <source>
        <dbReference type="PIRSR" id="PIRSR016184-1"/>
    </source>
</evidence>
<name>A0A1J9QPL8_9EURO</name>
<dbReference type="GO" id="GO:0016853">
    <property type="term" value="F:isomerase activity"/>
    <property type="evidence" value="ECO:0007669"/>
    <property type="project" value="TreeGrafter"/>
</dbReference>
<dbReference type="Pfam" id="PF02567">
    <property type="entry name" value="PhzC-PhzF"/>
    <property type="match status" value="1"/>
</dbReference>
<comment type="caution">
    <text evidence="2">The sequence shown here is derived from an EMBL/GenBank/DDBJ whole genome shotgun (WGS) entry which is preliminary data.</text>
</comment>
<reference evidence="2 3" key="1">
    <citation type="submission" date="2015-07" db="EMBL/GenBank/DDBJ databases">
        <title>Emmonsia species relationships and genome sequence.</title>
        <authorList>
            <consortium name="The Broad Institute Genomics Platform"/>
            <person name="Cuomo C.A."/>
            <person name="Munoz J.F."/>
            <person name="Imamovic A."/>
            <person name="Priest M.E."/>
            <person name="Young S."/>
            <person name="Clay O.K."/>
            <person name="McEwen J.G."/>
        </authorList>
    </citation>
    <scope>NUCLEOTIDE SEQUENCE [LARGE SCALE GENOMIC DNA]</scope>
    <source>
        <strain evidence="2 3">UAMH 9510</strain>
    </source>
</reference>
<dbReference type="AlphaFoldDB" id="A0A1J9QPL8"/>
<gene>
    <name evidence="2" type="ORF">AJ78_01829</name>
</gene>
<evidence type="ECO:0000313" key="2">
    <source>
        <dbReference type="EMBL" id="OJD18111.1"/>
    </source>
</evidence>
<dbReference type="Proteomes" id="UP000182235">
    <property type="component" value="Unassembled WGS sequence"/>
</dbReference>
<dbReference type="PANTHER" id="PTHR13774">
    <property type="entry name" value="PHENAZINE BIOSYNTHESIS PROTEIN"/>
    <property type="match status" value="1"/>
</dbReference>
<organism evidence="2 3">
    <name type="scientific">Emergomyces pasteurianus Ep9510</name>
    <dbReference type="NCBI Taxonomy" id="1447872"/>
    <lineage>
        <taxon>Eukaryota</taxon>
        <taxon>Fungi</taxon>
        <taxon>Dikarya</taxon>
        <taxon>Ascomycota</taxon>
        <taxon>Pezizomycotina</taxon>
        <taxon>Eurotiomycetes</taxon>
        <taxon>Eurotiomycetidae</taxon>
        <taxon>Onygenales</taxon>
        <taxon>Ajellomycetaceae</taxon>
        <taxon>Emergomyces</taxon>
    </lineage>
</organism>
<dbReference type="InterPro" id="IPR003719">
    <property type="entry name" value="Phenazine_PhzF-like"/>
</dbReference>
<evidence type="ECO:0000313" key="3">
    <source>
        <dbReference type="Proteomes" id="UP000182235"/>
    </source>
</evidence>